<feature type="compositionally biased region" description="Basic and acidic residues" evidence="8">
    <location>
        <begin position="193"/>
        <end position="204"/>
    </location>
</feature>
<dbReference type="PANTHER" id="PTHR21174">
    <property type="match status" value="1"/>
</dbReference>
<dbReference type="Proteomes" id="UP000266005">
    <property type="component" value="Unassembled WGS sequence"/>
</dbReference>
<keyword evidence="5 9" id="KW-1133">Transmembrane helix</keyword>
<comment type="caution">
    <text evidence="12">The sequence shown here is derived from an EMBL/GenBank/DDBJ whole genome shotgun (WGS) entry which is preliminary data.</text>
</comment>
<dbReference type="SUPFAM" id="SSF109604">
    <property type="entry name" value="HD-domain/PDEase-like"/>
    <property type="match status" value="1"/>
</dbReference>
<evidence type="ECO:0000259" key="11">
    <source>
        <dbReference type="Pfam" id="PF18967"/>
    </source>
</evidence>
<feature type="transmembrane region" description="Helical" evidence="9">
    <location>
        <begin position="278"/>
        <end position="300"/>
    </location>
</feature>
<proteinExistence type="predicted"/>
<feature type="region of interest" description="Disordered" evidence="8">
    <location>
        <begin position="193"/>
        <end position="216"/>
    </location>
</feature>
<dbReference type="AlphaFoldDB" id="A0A399S055"/>
<evidence type="ECO:0000256" key="1">
    <source>
        <dbReference type="ARBA" id="ARBA00004236"/>
    </source>
</evidence>
<keyword evidence="13" id="KW-1185">Reference proteome</keyword>
<comment type="subcellular location">
    <subcellularLocation>
        <location evidence="1">Cell membrane</location>
    </subcellularLocation>
</comment>
<sequence length="399" mass="46164">MEDQTLIKQAGEHVFRLFKEKLSKKLVYHNYKHTFETVAEAQELGLNSKLPEDKLQDLVLAAWFHDTGYISTYKGHEEESVRLATEWLEAKNYPQERIARICSIILATCHNREPQNLEEELMVDADMSNIGKDTFFATAELLRVEWEIFQDKFFSDQEWEQFQMDFLLSTTFHTNQAQRKFASQLGLNIQEQRSRLSKETEKKKKEEKKHRKTLAQPKRGIETMFRNTYRTHLNLSAIADNKANMMISLNAIIISVIITYLSAKTSVIGTDYATHRTLLIPIGILLLTTLGSVVFAIISAQPEVTSFTFKKKKNQQLNTRKINLLFFGNFTNLPLEEFQNGMHDIMRDKKSLYNNMITDIYYLGEVLSRKYKILRISYTIFMVGLVLTVLGFAVAVASS</sequence>
<reference evidence="13" key="1">
    <citation type="submission" date="2018-08" db="EMBL/GenBank/DDBJ databases">
        <title>Mucilaginibacter sp. MYSH2.</title>
        <authorList>
            <person name="Seo T."/>
        </authorList>
    </citation>
    <scope>NUCLEOTIDE SEQUENCE [LARGE SCALE GENOMIC DNA]</scope>
    <source>
        <strain evidence="13">KIRAN</strain>
    </source>
</reference>
<evidence type="ECO:0000256" key="7">
    <source>
        <dbReference type="ARBA" id="ARBA00023136"/>
    </source>
</evidence>
<dbReference type="GO" id="GO:0051607">
    <property type="term" value="P:defense response to virus"/>
    <property type="evidence" value="ECO:0007669"/>
    <property type="project" value="UniProtKB-KW"/>
</dbReference>
<evidence type="ECO:0000256" key="3">
    <source>
        <dbReference type="ARBA" id="ARBA00022692"/>
    </source>
</evidence>
<dbReference type="Pfam" id="PF01966">
    <property type="entry name" value="HD"/>
    <property type="match status" value="1"/>
</dbReference>
<dbReference type="CDD" id="cd00077">
    <property type="entry name" value="HDc"/>
    <property type="match status" value="1"/>
</dbReference>
<evidence type="ECO:0000256" key="8">
    <source>
        <dbReference type="SAM" id="MobiDB-lite"/>
    </source>
</evidence>
<dbReference type="Pfam" id="PF18967">
    <property type="entry name" value="PycTM"/>
    <property type="match status" value="1"/>
</dbReference>
<dbReference type="InterPro" id="IPR003607">
    <property type="entry name" value="HD/PDEase_dom"/>
</dbReference>
<gene>
    <name evidence="12" type="ORF">D1627_09640</name>
</gene>
<dbReference type="OrthoDB" id="5728337at2"/>
<keyword evidence="2" id="KW-1003">Cell membrane</keyword>
<dbReference type="RefSeq" id="WP_119432042.1">
    <property type="nucleotide sequence ID" value="NZ_QWGE01000003.1"/>
</dbReference>
<evidence type="ECO:0000256" key="9">
    <source>
        <dbReference type="SAM" id="Phobius"/>
    </source>
</evidence>
<name>A0A399S055_9BACT</name>
<dbReference type="PANTHER" id="PTHR21174:SF0">
    <property type="entry name" value="HD PHOSPHOHYDROLASE FAMILY PROTEIN-RELATED"/>
    <property type="match status" value="1"/>
</dbReference>
<dbReference type="Gene3D" id="1.10.3210.10">
    <property type="entry name" value="Hypothetical protein af1432"/>
    <property type="match status" value="1"/>
</dbReference>
<accession>A0A399S055</accession>
<feature type="domain" description="HD" evidence="10">
    <location>
        <begin position="31"/>
        <end position="126"/>
    </location>
</feature>
<evidence type="ECO:0000256" key="5">
    <source>
        <dbReference type="ARBA" id="ARBA00022989"/>
    </source>
</evidence>
<organism evidence="12 13">
    <name type="scientific">Pontibacter oryzae</name>
    <dbReference type="NCBI Taxonomy" id="2304593"/>
    <lineage>
        <taxon>Bacteria</taxon>
        <taxon>Pseudomonadati</taxon>
        <taxon>Bacteroidota</taxon>
        <taxon>Cytophagia</taxon>
        <taxon>Cytophagales</taxon>
        <taxon>Hymenobacteraceae</taxon>
        <taxon>Pontibacter</taxon>
    </lineage>
</organism>
<dbReference type="GO" id="GO:0000166">
    <property type="term" value="F:nucleotide binding"/>
    <property type="evidence" value="ECO:0007669"/>
    <property type="project" value="UniProtKB-KW"/>
</dbReference>
<evidence type="ECO:0000256" key="6">
    <source>
        <dbReference type="ARBA" id="ARBA00023118"/>
    </source>
</evidence>
<evidence type="ECO:0000313" key="12">
    <source>
        <dbReference type="EMBL" id="RIJ37386.1"/>
    </source>
</evidence>
<dbReference type="InterPro" id="IPR009218">
    <property type="entry name" value="HD_phosphohydro"/>
</dbReference>
<evidence type="ECO:0000313" key="13">
    <source>
        <dbReference type="Proteomes" id="UP000266005"/>
    </source>
</evidence>
<keyword evidence="6" id="KW-0051">Antiviral defense</keyword>
<feature type="transmembrane region" description="Helical" evidence="9">
    <location>
        <begin position="243"/>
        <end position="263"/>
    </location>
</feature>
<keyword evidence="4" id="KW-0547">Nucleotide-binding</keyword>
<dbReference type="InterPro" id="IPR043760">
    <property type="entry name" value="PycTM_dom"/>
</dbReference>
<feature type="transmembrane region" description="Helical" evidence="9">
    <location>
        <begin position="376"/>
        <end position="397"/>
    </location>
</feature>
<evidence type="ECO:0000256" key="4">
    <source>
        <dbReference type="ARBA" id="ARBA00022741"/>
    </source>
</evidence>
<feature type="domain" description="Pycsar effector protein" evidence="11">
    <location>
        <begin position="224"/>
        <end position="394"/>
    </location>
</feature>
<keyword evidence="3 9" id="KW-0812">Transmembrane</keyword>
<evidence type="ECO:0000256" key="2">
    <source>
        <dbReference type="ARBA" id="ARBA00022475"/>
    </source>
</evidence>
<dbReference type="EMBL" id="QWGE01000003">
    <property type="protein sequence ID" value="RIJ37386.1"/>
    <property type="molecule type" value="Genomic_DNA"/>
</dbReference>
<keyword evidence="7 9" id="KW-0472">Membrane</keyword>
<dbReference type="InterPro" id="IPR006674">
    <property type="entry name" value="HD_domain"/>
</dbReference>
<protein>
    <submittedName>
        <fullName evidence="12">HD domain-containing protein</fullName>
    </submittedName>
</protein>
<dbReference type="GO" id="GO:0005886">
    <property type="term" value="C:plasma membrane"/>
    <property type="evidence" value="ECO:0007669"/>
    <property type="project" value="UniProtKB-SubCell"/>
</dbReference>
<evidence type="ECO:0000259" key="10">
    <source>
        <dbReference type="Pfam" id="PF01966"/>
    </source>
</evidence>